<proteinExistence type="predicted"/>
<keyword evidence="3" id="KW-1185">Reference proteome</keyword>
<dbReference type="Proteomes" id="UP001259982">
    <property type="component" value="Unassembled WGS sequence"/>
</dbReference>
<comment type="caution">
    <text evidence="2">The sequence shown here is derived from an EMBL/GenBank/DDBJ whole genome shotgun (WGS) entry which is preliminary data.</text>
</comment>
<dbReference type="EMBL" id="JAVRHY010000011">
    <property type="protein sequence ID" value="MDT0619154.1"/>
    <property type="molecule type" value="Genomic_DNA"/>
</dbReference>
<dbReference type="Gene3D" id="3.90.1010.10">
    <property type="match status" value="1"/>
</dbReference>
<gene>
    <name evidence="2" type="ORF">RM531_11775</name>
</gene>
<reference evidence="2 3" key="1">
    <citation type="submission" date="2023-09" db="EMBL/GenBank/DDBJ databases">
        <authorList>
            <person name="Rey-Velasco X."/>
        </authorList>
    </citation>
    <scope>NUCLEOTIDE SEQUENCE [LARGE SCALE GENOMIC DNA]</scope>
    <source>
        <strain evidence="2 3">P385</strain>
    </source>
</reference>
<dbReference type="Pfam" id="PF01592">
    <property type="entry name" value="NifU_N"/>
    <property type="match status" value="1"/>
</dbReference>
<sequence length="120" mass="13461">MRFSEAVHRRFFAPEHRLDALRPEAIPGRAETPDACVALWLWFERDRVREAAFRVRGCPVTVAAADYVCERVRDRTQAAARGLTIAEMEQALSSPPAHRSALLVVNDALMVALDFQTVEA</sequence>
<dbReference type="InterPro" id="IPR002871">
    <property type="entry name" value="NIF_FeS_clus_asmbl_NifU_N"/>
</dbReference>
<evidence type="ECO:0000313" key="3">
    <source>
        <dbReference type="Proteomes" id="UP001259982"/>
    </source>
</evidence>
<feature type="domain" description="NIF system FeS cluster assembly NifU N-terminal" evidence="1">
    <location>
        <begin position="44"/>
        <end position="113"/>
    </location>
</feature>
<accession>A0ABU3BA88</accession>
<protein>
    <submittedName>
        <fullName evidence="2">Iron-sulfur cluster assembly scaffold protein</fullName>
    </submittedName>
</protein>
<dbReference type="SUPFAM" id="SSF82649">
    <property type="entry name" value="SufE/NifU"/>
    <property type="match status" value="1"/>
</dbReference>
<evidence type="ECO:0000313" key="2">
    <source>
        <dbReference type="EMBL" id="MDT0619154.1"/>
    </source>
</evidence>
<evidence type="ECO:0000259" key="1">
    <source>
        <dbReference type="Pfam" id="PF01592"/>
    </source>
</evidence>
<organism evidence="2 3">
    <name type="scientific">Spectribacter acetivorans</name>
    <dbReference type="NCBI Taxonomy" id="3075603"/>
    <lineage>
        <taxon>Bacteria</taxon>
        <taxon>Pseudomonadati</taxon>
        <taxon>Pseudomonadota</taxon>
        <taxon>Gammaproteobacteria</taxon>
        <taxon>Salinisphaerales</taxon>
        <taxon>Salinisphaeraceae</taxon>
        <taxon>Spectribacter</taxon>
    </lineage>
</organism>
<name>A0ABU3BA88_9GAMM</name>
<dbReference type="RefSeq" id="WP_311659499.1">
    <property type="nucleotide sequence ID" value="NZ_JAVRHY010000011.1"/>
</dbReference>